<keyword evidence="2" id="KW-1185">Reference proteome</keyword>
<accession>A0A9P6BVS9</accession>
<protein>
    <submittedName>
        <fullName evidence="1">Uncharacterized protein</fullName>
    </submittedName>
</protein>
<evidence type="ECO:0000313" key="1">
    <source>
        <dbReference type="EMBL" id="KAF9439690.1"/>
    </source>
</evidence>
<reference evidence="1" key="1">
    <citation type="submission" date="2020-11" db="EMBL/GenBank/DDBJ databases">
        <authorList>
            <consortium name="DOE Joint Genome Institute"/>
            <person name="Ahrendt S."/>
            <person name="Riley R."/>
            <person name="Andreopoulos W."/>
            <person name="Labutti K."/>
            <person name="Pangilinan J."/>
            <person name="Ruiz-Duenas F.J."/>
            <person name="Barrasa J.M."/>
            <person name="Sanchez-Garcia M."/>
            <person name="Camarero S."/>
            <person name="Miyauchi S."/>
            <person name="Serrano A."/>
            <person name="Linde D."/>
            <person name="Babiker R."/>
            <person name="Drula E."/>
            <person name="Ayuso-Fernandez I."/>
            <person name="Pacheco R."/>
            <person name="Padilla G."/>
            <person name="Ferreira P."/>
            <person name="Barriuso J."/>
            <person name="Kellner H."/>
            <person name="Castanera R."/>
            <person name="Alfaro M."/>
            <person name="Ramirez L."/>
            <person name="Pisabarro A.G."/>
            <person name="Kuo A."/>
            <person name="Tritt A."/>
            <person name="Lipzen A."/>
            <person name="He G."/>
            <person name="Yan M."/>
            <person name="Ng V."/>
            <person name="Cullen D."/>
            <person name="Martin F."/>
            <person name="Rosso M.-N."/>
            <person name="Henrissat B."/>
            <person name="Hibbett D."/>
            <person name="Martinez A.T."/>
            <person name="Grigoriev I.V."/>
        </authorList>
    </citation>
    <scope>NUCLEOTIDE SEQUENCE</scope>
    <source>
        <strain evidence="1">MF-IS2</strain>
    </source>
</reference>
<organism evidence="1 2">
    <name type="scientific">Macrolepiota fuliginosa MF-IS2</name>
    <dbReference type="NCBI Taxonomy" id="1400762"/>
    <lineage>
        <taxon>Eukaryota</taxon>
        <taxon>Fungi</taxon>
        <taxon>Dikarya</taxon>
        <taxon>Basidiomycota</taxon>
        <taxon>Agaricomycotina</taxon>
        <taxon>Agaricomycetes</taxon>
        <taxon>Agaricomycetidae</taxon>
        <taxon>Agaricales</taxon>
        <taxon>Agaricineae</taxon>
        <taxon>Agaricaceae</taxon>
        <taxon>Macrolepiota</taxon>
    </lineage>
</organism>
<dbReference type="EMBL" id="MU153652">
    <property type="protein sequence ID" value="KAF9439690.1"/>
    <property type="molecule type" value="Genomic_DNA"/>
</dbReference>
<name>A0A9P6BVS9_9AGAR</name>
<gene>
    <name evidence="1" type="ORF">P691DRAFT_769116</name>
</gene>
<comment type="caution">
    <text evidence="1">The sequence shown here is derived from an EMBL/GenBank/DDBJ whole genome shotgun (WGS) entry which is preliminary data.</text>
</comment>
<proteinExistence type="predicted"/>
<sequence>MACKPRTKAQASDPKLSDTTVAFLNAQNQDLHTKSIVQTLLLITLPELTQVQVHHKLNTISFTYEAPTLPLLPTETPDEAEELITKDKANIHLFNNALDTLFKWILNGGFNNETDLDA</sequence>
<evidence type="ECO:0000313" key="2">
    <source>
        <dbReference type="Proteomes" id="UP000807342"/>
    </source>
</evidence>
<dbReference type="Proteomes" id="UP000807342">
    <property type="component" value="Unassembled WGS sequence"/>
</dbReference>
<dbReference type="AlphaFoldDB" id="A0A9P6BVS9"/>